<dbReference type="Pfam" id="PF13478">
    <property type="entry name" value="XdhC_C"/>
    <property type="match status" value="1"/>
</dbReference>
<evidence type="ECO:0000313" key="4">
    <source>
        <dbReference type="Proteomes" id="UP000614469"/>
    </source>
</evidence>
<feature type="domain" description="XdhC- CoxI" evidence="1">
    <location>
        <begin position="15"/>
        <end position="77"/>
    </location>
</feature>
<evidence type="ECO:0000313" key="3">
    <source>
        <dbReference type="EMBL" id="MBC8336315.1"/>
    </source>
</evidence>
<organism evidence="3 4">
    <name type="scientific">Candidatus Desulfolinea nitratireducens</name>
    <dbReference type="NCBI Taxonomy" id="2841698"/>
    <lineage>
        <taxon>Bacteria</taxon>
        <taxon>Bacillati</taxon>
        <taxon>Chloroflexota</taxon>
        <taxon>Anaerolineae</taxon>
        <taxon>Anaerolineales</taxon>
        <taxon>Anaerolineales incertae sedis</taxon>
        <taxon>Candidatus Desulfolinea</taxon>
    </lineage>
</organism>
<dbReference type="SUPFAM" id="SSF51735">
    <property type="entry name" value="NAD(P)-binding Rossmann-fold domains"/>
    <property type="match status" value="1"/>
</dbReference>
<dbReference type="InterPro" id="IPR036291">
    <property type="entry name" value="NAD(P)-bd_dom_sf"/>
</dbReference>
<name>A0A8J6TJ38_9CHLR</name>
<dbReference type="PANTHER" id="PTHR30388:SF6">
    <property type="entry name" value="XANTHINE DEHYDROGENASE SUBUNIT A-RELATED"/>
    <property type="match status" value="1"/>
</dbReference>
<dbReference type="EMBL" id="JACNJN010000153">
    <property type="protein sequence ID" value="MBC8336315.1"/>
    <property type="molecule type" value="Genomic_DNA"/>
</dbReference>
<dbReference type="PANTHER" id="PTHR30388">
    <property type="entry name" value="ALDEHYDE OXIDOREDUCTASE MOLYBDENUM COFACTOR ASSEMBLY PROTEIN"/>
    <property type="match status" value="1"/>
</dbReference>
<protein>
    <submittedName>
        <fullName evidence="3">XdhC family protein</fullName>
    </submittedName>
</protein>
<dbReference type="Proteomes" id="UP000614469">
    <property type="component" value="Unassembled WGS sequence"/>
</dbReference>
<comment type="caution">
    <text evidence="3">The sequence shown here is derived from an EMBL/GenBank/DDBJ whole genome shotgun (WGS) entry which is preliminary data.</text>
</comment>
<dbReference type="AlphaFoldDB" id="A0A8J6TJ38"/>
<dbReference type="InterPro" id="IPR003777">
    <property type="entry name" value="XdhC_CoxI"/>
</dbReference>
<dbReference type="Pfam" id="PF02625">
    <property type="entry name" value="XdhC_CoxI"/>
    <property type="match status" value="1"/>
</dbReference>
<proteinExistence type="predicted"/>
<evidence type="ECO:0000259" key="1">
    <source>
        <dbReference type="Pfam" id="PF02625"/>
    </source>
</evidence>
<feature type="domain" description="XdhC Rossmann" evidence="2">
    <location>
        <begin position="107"/>
        <end position="249"/>
    </location>
</feature>
<sequence length="263" mass="28218">MKTIFQALAEIEETNQVAALATIVRSQGSTPRHGTSKMLVYADGGILGTVGGGGLEGRIHTEALEAMQDGKARFLTYNMSDPAKGDPGICGGTVEVYVEPILPKPTLLIVGAGHVGKATAHLAKWLNFRVVIAEDRVEFCTPENIPNADEYHPVPMDEIARHVEINAQTYIVLTTRGADVDGIALPDLLDSPAAYIGVIGSKRRWLTATKLLQERGVTEEKIAQVHSPIGLEIQAETPEEIAVSIMAEVLMIRDGGTGKKMSK</sequence>
<gene>
    <name evidence="3" type="ORF">H8E29_13695</name>
</gene>
<accession>A0A8J6TJ38</accession>
<evidence type="ECO:0000259" key="2">
    <source>
        <dbReference type="Pfam" id="PF13478"/>
    </source>
</evidence>
<dbReference type="InterPro" id="IPR027051">
    <property type="entry name" value="XdhC_Rossmann_dom"/>
</dbReference>
<reference evidence="3 4" key="1">
    <citation type="submission" date="2020-08" db="EMBL/GenBank/DDBJ databases">
        <title>Bridging the membrane lipid divide: bacteria of the FCB group superphylum have the potential to synthesize archaeal ether lipids.</title>
        <authorList>
            <person name="Villanueva L."/>
            <person name="Von Meijenfeldt F.A.B."/>
            <person name="Westbye A.B."/>
            <person name="Yadav S."/>
            <person name="Hopmans E.C."/>
            <person name="Dutilh B.E."/>
            <person name="Sinninghe Damste J.S."/>
        </authorList>
    </citation>
    <scope>NUCLEOTIDE SEQUENCE [LARGE SCALE GENOMIC DNA]</scope>
    <source>
        <strain evidence="3">NIOZ-UU36</strain>
    </source>
</reference>
<dbReference type="Gene3D" id="3.40.50.720">
    <property type="entry name" value="NAD(P)-binding Rossmann-like Domain"/>
    <property type="match status" value="1"/>
</dbReference>
<dbReference type="InterPro" id="IPR052698">
    <property type="entry name" value="MoCofactor_Util/Proc"/>
</dbReference>